<sequence>MLVTILGLFAASILPTVSLLINSMSAAGRSVHAVNQLQKELQAAIDALFFIFGCVIVAVGALLSLLIEPAAFMTRVPYLTSEILPRAGQAIVCAATGLVIWRAGQIPAILRRSLKVRYEIAVSEARSKVDANVPAASQTKQAFATHPDFGKVVSLQELQGPEKRS</sequence>
<accession>A0AAF1KHY4</accession>
<name>A0AAF1KHY4_9HYPH</name>
<evidence type="ECO:0000256" key="1">
    <source>
        <dbReference type="SAM" id="Phobius"/>
    </source>
</evidence>
<protein>
    <submittedName>
        <fullName evidence="2">Uncharacterized protein</fullName>
    </submittedName>
</protein>
<dbReference type="AlphaFoldDB" id="A0AAF1KHY4"/>
<dbReference type="RefSeq" id="WP_111220613.1">
    <property type="nucleotide sequence ID" value="NZ_CP117255.1"/>
</dbReference>
<proteinExistence type="predicted"/>
<gene>
    <name evidence="2" type="ORF">PR017_05200</name>
</gene>
<dbReference type="KEGG" id="rtu:PR017_05200"/>
<reference evidence="2 3" key="1">
    <citation type="journal article" date="2018" name="Sci. Rep.">
        <title>Rhizobium tumorigenes sp. nov., a novel plant tumorigenic bacterium isolated from cane gall tumors on thornless blackberry.</title>
        <authorList>
            <person name="Kuzmanovi N."/>
            <person name="Smalla K."/>
            <person name="Gronow S."/>
            <person name="PuBawska J."/>
        </authorList>
    </citation>
    <scope>NUCLEOTIDE SEQUENCE [LARGE SCALE GENOMIC DNA]</scope>
    <source>
        <strain evidence="2 3">1078</strain>
    </source>
</reference>
<keyword evidence="1" id="KW-1133">Transmembrane helix</keyword>
<evidence type="ECO:0000313" key="2">
    <source>
        <dbReference type="EMBL" id="WFR96528.1"/>
    </source>
</evidence>
<keyword evidence="1" id="KW-0472">Membrane</keyword>
<organism evidence="2 3">
    <name type="scientific">Rhizobium tumorigenes</name>
    <dbReference type="NCBI Taxonomy" id="2041385"/>
    <lineage>
        <taxon>Bacteria</taxon>
        <taxon>Pseudomonadati</taxon>
        <taxon>Pseudomonadota</taxon>
        <taxon>Alphaproteobacteria</taxon>
        <taxon>Hyphomicrobiales</taxon>
        <taxon>Rhizobiaceae</taxon>
        <taxon>Rhizobium/Agrobacterium group</taxon>
        <taxon>Rhizobium</taxon>
    </lineage>
</organism>
<evidence type="ECO:0000313" key="3">
    <source>
        <dbReference type="Proteomes" id="UP000249499"/>
    </source>
</evidence>
<dbReference type="EMBL" id="CP117255">
    <property type="protein sequence ID" value="WFR96528.1"/>
    <property type="molecule type" value="Genomic_DNA"/>
</dbReference>
<reference evidence="3" key="2">
    <citation type="journal article" date="2023" name="MicrobiologyOpen">
        <title>Genomics of the tumorigenes clade of the family Rhizobiaceae and description of Rhizobium rhododendri sp. nov.</title>
        <authorList>
            <person name="Kuzmanovic N."/>
            <person name="diCenzo G.C."/>
            <person name="Bunk B."/>
            <person name="Sproeer C."/>
            <person name="Fruehling A."/>
            <person name="Neumann-Schaal M."/>
            <person name="Overmann J."/>
            <person name="Smalla K."/>
        </authorList>
    </citation>
    <scope>NUCLEOTIDE SEQUENCE [LARGE SCALE GENOMIC DNA]</scope>
    <source>
        <strain evidence="3">1078</strain>
    </source>
</reference>
<keyword evidence="3" id="KW-1185">Reference proteome</keyword>
<dbReference type="Proteomes" id="UP000249499">
    <property type="component" value="Chromosome"/>
</dbReference>
<feature type="transmembrane region" description="Helical" evidence="1">
    <location>
        <begin position="43"/>
        <end position="67"/>
    </location>
</feature>
<keyword evidence="1" id="KW-0812">Transmembrane</keyword>